<dbReference type="SMART" id="SM00564">
    <property type="entry name" value="PQQ"/>
    <property type="match status" value="5"/>
</dbReference>
<keyword evidence="1" id="KW-0732">Signal</keyword>
<dbReference type="PANTHER" id="PTHR34512:SF30">
    <property type="entry name" value="OUTER MEMBRANE PROTEIN ASSEMBLY FACTOR BAMB"/>
    <property type="match status" value="1"/>
</dbReference>
<feature type="domain" description="Pyrrolo-quinoline quinone repeat" evidence="2">
    <location>
        <begin position="263"/>
        <end position="370"/>
    </location>
</feature>
<keyword evidence="4" id="KW-1185">Reference proteome</keyword>
<evidence type="ECO:0000313" key="3">
    <source>
        <dbReference type="EMBL" id="GHM59267.1"/>
    </source>
</evidence>
<dbReference type="Pfam" id="PF13360">
    <property type="entry name" value="PQQ_2"/>
    <property type="match status" value="2"/>
</dbReference>
<accession>A0A8J3MMK1</accession>
<reference evidence="3 4" key="1">
    <citation type="journal article" date="2021" name="Microb. Ecol.">
        <title>Candidatus Mesenet longicola: Novel Endosymbionts of Brontispa longissima that Induce Cytoplasmic Incompatibility.</title>
        <authorList>
            <person name="Takano S."/>
            <person name="Gotoh Y."/>
            <person name="Hayashi T."/>
        </authorList>
    </citation>
    <scope>NUCLEOTIDE SEQUENCE [LARGE SCALE GENOMIC DNA]</scope>
    <source>
        <strain evidence="3">L5</strain>
    </source>
</reference>
<dbReference type="InterPro" id="IPR018391">
    <property type="entry name" value="PQQ_b-propeller_rpt"/>
</dbReference>
<dbReference type="SUPFAM" id="SSF50998">
    <property type="entry name" value="Quinoprotein alcohol dehydrogenase-like"/>
    <property type="match status" value="1"/>
</dbReference>
<dbReference type="InterPro" id="IPR011047">
    <property type="entry name" value="Quinoprotein_ADH-like_sf"/>
</dbReference>
<dbReference type="AlphaFoldDB" id="A0A8J3MMK1"/>
<name>A0A8J3MMK1_9RICK</name>
<comment type="caution">
    <text evidence="3">The sequence shown here is derived from an EMBL/GenBank/DDBJ whole genome shotgun (WGS) entry which is preliminary data.</text>
</comment>
<dbReference type="PANTHER" id="PTHR34512">
    <property type="entry name" value="CELL SURFACE PROTEIN"/>
    <property type="match status" value="1"/>
</dbReference>
<sequence>MKALSLILFLLSLTLTLTNSKAENIRNDVSTEQIKDQIFQLKKSPIITKLSQGIVAPIILKDDIAVLDAQGSLYLLDNENLSDLKWQLNLSTKRYIRASLLYQSDYIFCTIENVVYKIDPEKCEIIWQKELKAPVRGKVAILNDVLIALTVDNYLYAISVKDSSLTWNYQSSQVEFTKLNSASPIAQDDIIVVPFSSGDVVAFNEYGEKLWEHKLPTSDFLDHPFTAIISASRIQEKKVIITNGSGIFALNLSSGDEIWSQTLNVKAVSEVTKNSLFIITSDNKVVALDLLNGQQIWTLELTKIDNSTYFNEPVFAQDKLFITTNQGVLMELDPSTGTIEKVNSIPKGTYHSLVSSGSSFYVTTNGGGLFKMRILYG</sequence>
<proteinExistence type="predicted"/>
<dbReference type="Proteomes" id="UP000637906">
    <property type="component" value="Unassembled WGS sequence"/>
</dbReference>
<dbReference type="Gene3D" id="2.130.10.10">
    <property type="entry name" value="YVTN repeat-like/Quinoprotein amine dehydrogenase"/>
    <property type="match status" value="1"/>
</dbReference>
<feature type="signal peptide" evidence="1">
    <location>
        <begin position="1"/>
        <end position="21"/>
    </location>
</feature>
<gene>
    <name evidence="3" type="ORF">sL5_02600</name>
</gene>
<protein>
    <recommendedName>
        <fullName evidence="2">Pyrrolo-quinoline quinone repeat domain-containing protein</fullName>
    </recommendedName>
</protein>
<evidence type="ECO:0000259" key="2">
    <source>
        <dbReference type="Pfam" id="PF13360"/>
    </source>
</evidence>
<dbReference type="InterPro" id="IPR002372">
    <property type="entry name" value="PQQ_rpt_dom"/>
</dbReference>
<organism evidence="3 4">
    <name type="scientific">Candidatus Mesenet longicola</name>
    <dbReference type="NCBI Taxonomy" id="1892558"/>
    <lineage>
        <taxon>Bacteria</taxon>
        <taxon>Pseudomonadati</taxon>
        <taxon>Pseudomonadota</taxon>
        <taxon>Alphaproteobacteria</taxon>
        <taxon>Rickettsiales</taxon>
        <taxon>Anaplasmataceae</taxon>
        <taxon>Candidatus Mesenet</taxon>
    </lineage>
</organism>
<feature type="chain" id="PRO_5035307315" description="Pyrrolo-quinoline quinone repeat domain-containing protein" evidence="1">
    <location>
        <begin position="22"/>
        <end position="377"/>
    </location>
</feature>
<dbReference type="InterPro" id="IPR015943">
    <property type="entry name" value="WD40/YVTN_repeat-like_dom_sf"/>
</dbReference>
<dbReference type="EMBL" id="BNGU01000006">
    <property type="protein sequence ID" value="GHM59267.1"/>
    <property type="molecule type" value="Genomic_DNA"/>
</dbReference>
<evidence type="ECO:0000313" key="4">
    <source>
        <dbReference type="Proteomes" id="UP000637906"/>
    </source>
</evidence>
<evidence type="ECO:0000256" key="1">
    <source>
        <dbReference type="SAM" id="SignalP"/>
    </source>
</evidence>
<feature type="domain" description="Pyrrolo-quinoline quinone repeat" evidence="2">
    <location>
        <begin position="86"/>
        <end position="262"/>
    </location>
</feature>